<comment type="similarity">
    <text evidence="1">Belongs to the 'phage' integrase family.</text>
</comment>
<dbReference type="SUPFAM" id="SSF56349">
    <property type="entry name" value="DNA breaking-rejoining enzymes"/>
    <property type="match status" value="1"/>
</dbReference>
<evidence type="ECO:0000256" key="1">
    <source>
        <dbReference type="ARBA" id="ARBA00008857"/>
    </source>
</evidence>
<dbReference type="RefSeq" id="WP_057827655.1">
    <property type="nucleotide sequence ID" value="NZ_BAAACL010000001.1"/>
</dbReference>
<dbReference type="PANTHER" id="PTHR30349">
    <property type="entry name" value="PHAGE INTEGRASE-RELATED"/>
    <property type="match status" value="1"/>
</dbReference>
<dbReference type="GO" id="GO:0015074">
    <property type="term" value="P:DNA integration"/>
    <property type="evidence" value="ECO:0007669"/>
    <property type="project" value="UniProtKB-KW"/>
</dbReference>
<evidence type="ECO:0000259" key="5">
    <source>
        <dbReference type="PROSITE" id="PS51898"/>
    </source>
</evidence>
<evidence type="ECO:0000256" key="4">
    <source>
        <dbReference type="ARBA" id="ARBA00023172"/>
    </source>
</evidence>
<dbReference type="GO" id="GO:0006310">
    <property type="term" value="P:DNA recombination"/>
    <property type="evidence" value="ECO:0007669"/>
    <property type="project" value="UniProtKB-KW"/>
</dbReference>
<dbReference type="InterPro" id="IPR028259">
    <property type="entry name" value="AP2-like_int_N"/>
</dbReference>
<feature type="domain" description="Tyr recombinase" evidence="5">
    <location>
        <begin position="172"/>
        <end position="373"/>
    </location>
</feature>
<dbReference type="InterPro" id="IPR010998">
    <property type="entry name" value="Integrase_recombinase_N"/>
</dbReference>
<reference evidence="6 7" key="1">
    <citation type="submission" date="2019-07" db="EMBL/GenBank/DDBJ databases">
        <title>Whole genome shotgun sequence of Lactobacillus aviarius subsp. aviarius NBRC 102162.</title>
        <authorList>
            <person name="Hosoyama A."/>
            <person name="Uohara A."/>
            <person name="Ohji S."/>
            <person name="Ichikawa N."/>
        </authorList>
    </citation>
    <scope>NUCLEOTIDE SEQUENCE [LARGE SCALE GENOMIC DNA]</scope>
    <source>
        <strain evidence="6 7">NBRC 102162</strain>
    </source>
</reference>
<keyword evidence="3" id="KW-0238">DNA-binding</keyword>
<dbReference type="InterPro" id="IPR013762">
    <property type="entry name" value="Integrase-like_cat_sf"/>
</dbReference>
<dbReference type="Pfam" id="PF14657">
    <property type="entry name" value="Arm-DNA-bind_4"/>
    <property type="match status" value="1"/>
</dbReference>
<dbReference type="CDD" id="cd01189">
    <property type="entry name" value="INT_ICEBs1_C_like"/>
    <property type="match status" value="1"/>
</dbReference>
<dbReference type="Proteomes" id="UP000321722">
    <property type="component" value="Unassembled WGS sequence"/>
</dbReference>
<protein>
    <submittedName>
        <fullName evidence="6">Site-specific integrase</fullName>
    </submittedName>
</protein>
<evidence type="ECO:0000313" key="6">
    <source>
        <dbReference type="EMBL" id="GEK41609.1"/>
    </source>
</evidence>
<proteinExistence type="inferred from homology"/>
<name>A0A510WQW9_9LACO</name>
<dbReference type="Pfam" id="PF14659">
    <property type="entry name" value="Phage_int_SAM_3"/>
    <property type="match status" value="1"/>
</dbReference>
<dbReference type="EMBL" id="BJUI01000003">
    <property type="protein sequence ID" value="GEK41609.1"/>
    <property type="molecule type" value="Genomic_DNA"/>
</dbReference>
<dbReference type="InterPro" id="IPR050090">
    <property type="entry name" value="Tyrosine_recombinase_XerCD"/>
</dbReference>
<evidence type="ECO:0000256" key="3">
    <source>
        <dbReference type="ARBA" id="ARBA00023125"/>
    </source>
</evidence>
<organism evidence="6 7">
    <name type="scientific">Ligilactobacillus aviarius</name>
    <dbReference type="NCBI Taxonomy" id="1606"/>
    <lineage>
        <taxon>Bacteria</taxon>
        <taxon>Bacillati</taxon>
        <taxon>Bacillota</taxon>
        <taxon>Bacilli</taxon>
        <taxon>Lactobacillales</taxon>
        <taxon>Lactobacillaceae</taxon>
        <taxon>Ligilactobacillus</taxon>
    </lineage>
</organism>
<dbReference type="PROSITE" id="PS51898">
    <property type="entry name" value="TYR_RECOMBINASE"/>
    <property type="match status" value="1"/>
</dbReference>
<dbReference type="InterPro" id="IPR004107">
    <property type="entry name" value="Integrase_SAM-like_N"/>
</dbReference>
<dbReference type="Gene3D" id="1.10.443.10">
    <property type="entry name" value="Intergrase catalytic core"/>
    <property type="match status" value="1"/>
</dbReference>
<dbReference type="GO" id="GO:0003677">
    <property type="term" value="F:DNA binding"/>
    <property type="evidence" value="ECO:0007669"/>
    <property type="project" value="UniProtKB-KW"/>
</dbReference>
<dbReference type="InterPro" id="IPR002104">
    <property type="entry name" value="Integrase_catalytic"/>
</dbReference>
<dbReference type="AlphaFoldDB" id="A0A510WQW9"/>
<comment type="caution">
    <text evidence="6">The sequence shown here is derived from an EMBL/GenBank/DDBJ whole genome shotgun (WGS) entry which is preliminary data.</text>
</comment>
<keyword evidence="2" id="KW-0229">DNA integration</keyword>
<dbReference type="PANTHER" id="PTHR30349:SF64">
    <property type="entry name" value="PROPHAGE INTEGRASE INTD-RELATED"/>
    <property type="match status" value="1"/>
</dbReference>
<dbReference type="InterPro" id="IPR011010">
    <property type="entry name" value="DNA_brk_join_enz"/>
</dbReference>
<keyword evidence="7" id="KW-1185">Reference proteome</keyword>
<dbReference type="GeneID" id="29933720"/>
<gene>
    <name evidence="6" type="primary">xerC</name>
    <name evidence="6" type="ORF">LAV01_04410</name>
</gene>
<evidence type="ECO:0000313" key="7">
    <source>
        <dbReference type="Proteomes" id="UP000321722"/>
    </source>
</evidence>
<dbReference type="Gene3D" id="1.10.150.130">
    <property type="match status" value="1"/>
</dbReference>
<sequence length="380" mass="44593">MTKIVKYQNKNGETRFKFRYYAGIDDKTGKKRYIKRSNFLNEMDAKNALSKITYQVSTGEYFKRDSNIKFNGLFTLWLELYKGTVKASTYATTKRILKQHVLPFFKDYFVRKITVVDCQRAVNCWFNEYPKQMKKYIFYTARILEYAIKLEIIESNPMDNVIKPKTKKEPVKFNNFYTKNELNQFLYCCKNNGNFKIYAFFRLLAYSGARKGEALALTWKDINFNKNTISINKTVTMVENNKLVIQTPKTLSSIRVIYMDAETMDILKEWKSKQSHIFYMNGKSALNDRLLFSKNDGSLLHPTRPNNWMHLLSKKFGLKYISCHGFRHTHASILFQAGATIKEVQNRLGHADAKTTLNVYTHVTQKEQNETALKFANYLN</sequence>
<accession>A0A510WQW9</accession>
<keyword evidence="4" id="KW-0233">DNA recombination</keyword>
<dbReference type="Pfam" id="PF00589">
    <property type="entry name" value="Phage_integrase"/>
    <property type="match status" value="1"/>
</dbReference>
<evidence type="ECO:0000256" key="2">
    <source>
        <dbReference type="ARBA" id="ARBA00022908"/>
    </source>
</evidence>